<dbReference type="Proteomes" id="UP000836788">
    <property type="component" value="Chromosome 12"/>
</dbReference>
<sequence length="760" mass="83091">MIVSKAARLGWSSSAVYLEPALRQRAVATSINLNSFHARSAANPSVMASSTTSSALSSFSSSIIDRVSSLSPTEAIVPLIGIVSLLTLFRYRNAIRKRIQQIEEESLLFGMGLQMKRIKSTDDRALLETTTFRNLKLLELNPEFRSKYEAKGWQLTSLGEYLASLRPKMLPKQLDMKAMPLIIQSEIEAGLSAALLKALGPNLGRAVLPAVGTGLVQNKAKSVASGIATRWLLSKQQEDVDKGGIPINLLNLLALSDANAKFDAEEKLARKVQEESSIPPRPEPSAMEKMKLGEIGYTLAGSPSFAPLEENDEKQISSSATRVNGSTRQTRRTLVPQNFVVSSDFEAAVTGMEDAIRAQSVCEGHSTKDEDFVREGIRELDDENDAHTIADCKHSKTYNSEGRDMAEPMELNPRLFPDLYFGWGDAKCPYTNQEVIRNRLMSVLLNRLGANYNRHVHGDEENLFTVQMIEGGKMITKPSDFIQALVDSGHEIEVVPTSHVTTFGISLCVKEGDGSFSNIPLACFLESGYEDKDGNMASVAMPHSGLDMDIKGPLIGKRTDGSDGMCSIQHFIAVDGFCGWHSNHNAEVPWLRGVECGHRVTGTKAVRATRLAGLYANVLNGLATDLDLPRGGYGLTAVCNDSAAVIEQCLYGTNSIYPMTSIGRFMMRTARYVSDFREKLEGYGGMEEELEDLCAILNAMKKLPSDINASPTNAESAARRILHTLPPDMGFQMMVDCKKIMESILEEEVVGEVAASKVAD</sequence>
<evidence type="ECO:0000313" key="1">
    <source>
        <dbReference type="EMBL" id="CAG9279733.1"/>
    </source>
</evidence>
<organism evidence="1">
    <name type="scientific">Phaeodactylum tricornutum</name>
    <name type="common">Diatom</name>
    <dbReference type="NCBI Taxonomy" id="2850"/>
    <lineage>
        <taxon>Eukaryota</taxon>
        <taxon>Sar</taxon>
        <taxon>Stramenopiles</taxon>
        <taxon>Ochrophyta</taxon>
        <taxon>Bacillariophyta</taxon>
        <taxon>Bacillariophyceae</taxon>
        <taxon>Bacillariophycidae</taxon>
        <taxon>Naviculales</taxon>
        <taxon>Phaeodactylaceae</taxon>
        <taxon>Phaeodactylum</taxon>
    </lineage>
</organism>
<reference evidence="1" key="1">
    <citation type="submission" date="2022-02" db="EMBL/GenBank/DDBJ databases">
        <authorList>
            <person name="Giguere J D."/>
        </authorList>
    </citation>
    <scope>NUCLEOTIDE SEQUENCE</scope>
    <source>
        <strain evidence="1">CCAP 1055/1</strain>
    </source>
</reference>
<protein>
    <submittedName>
        <fullName evidence="1">Uncharacterized protein</fullName>
    </submittedName>
</protein>
<gene>
    <name evidence="1" type="ORF">PTTT1_LOCUS11031</name>
</gene>
<dbReference type="EMBL" id="OU594953">
    <property type="protein sequence ID" value="CAG9279733.1"/>
    <property type="molecule type" value="Genomic_DNA"/>
</dbReference>
<name>A0A8J9S2H6_PHATR</name>
<dbReference type="AlphaFoldDB" id="A0A8J9S2H6"/>
<proteinExistence type="predicted"/>
<accession>A0A8J9S2H6</accession>